<proteinExistence type="predicted"/>
<accession>A0A7S3CMG6</accession>
<reference evidence="2" key="1">
    <citation type="submission" date="2021-01" db="EMBL/GenBank/DDBJ databases">
        <authorList>
            <person name="Corre E."/>
            <person name="Pelletier E."/>
            <person name="Niang G."/>
            <person name="Scheremetjew M."/>
            <person name="Finn R."/>
            <person name="Kale V."/>
            <person name="Holt S."/>
            <person name="Cochrane G."/>
            <person name="Meng A."/>
            <person name="Brown T."/>
            <person name="Cohen L."/>
        </authorList>
    </citation>
    <scope>NUCLEOTIDE SEQUENCE</scope>
    <source>
        <strain evidence="2">Ras09</strain>
    </source>
</reference>
<dbReference type="AlphaFoldDB" id="A0A7S3CMG6"/>
<feature type="region of interest" description="Disordered" evidence="1">
    <location>
        <begin position="1"/>
        <end position="96"/>
    </location>
</feature>
<protein>
    <submittedName>
        <fullName evidence="2">Uncharacterized protein</fullName>
    </submittedName>
</protein>
<evidence type="ECO:0000313" key="2">
    <source>
        <dbReference type="EMBL" id="CAE0232292.1"/>
    </source>
</evidence>
<dbReference type="EMBL" id="HBIA01008062">
    <property type="protein sequence ID" value="CAE0232292.1"/>
    <property type="molecule type" value="Transcribed_RNA"/>
</dbReference>
<sequence>MDFSKHSQGQTSVKVHHQPGGQSSFSLAHDDGTGKDDRWGNNGKVGSAANAAPKTSTQAPWAQEEQKKDSPAAGTGTFTSVKYSGNPPGGRSQITF</sequence>
<evidence type="ECO:0000256" key="1">
    <source>
        <dbReference type="SAM" id="MobiDB-lite"/>
    </source>
</evidence>
<gene>
    <name evidence="2" type="ORF">SRAS04492_LOCUS4090</name>
</gene>
<feature type="compositionally biased region" description="Polar residues" evidence="1">
    <location>
        <begin position="1"/>
        <end position="13"/>
    </location>
</feature>
<feature type="compositionally biased region" description="Basic and acidic residues" evidence="1">
    <location>
        <begin position="28"/>
        <end position="39"/>
    </location>
</feature>
<name>A0A7S3CMG6_9SPIT</name>
<organism evidence="2">
    <name type="scientific">Strombidium rassoulzadegani</name>
    <dbReference type="NCBI Taxonomy" id="1082188"/>
    <lineage>
        <taxon>Eukaryota</taxon>
        <taxon>Sar</taxon>
        <taxon>Alveolata</taxon>
        <taxon>Ciliophora</taxon>
        <taxon>Intramacronucleata</taxon>
        <taxon>Spirotrichea</taxon>
        <taxon>Oligotrichia</taxon>
        <taxon>Strombidiidae</taxon>
        <taxon>Strombidium</taxon>
    </lineage>
</organism>